<dbReference type="PANTHER" id="PTHR36115">
    <property type="entry name" value="PROLINE-RICH ANTIGEN HOMOLOG-RELATED"/>
    <property type="match status" value="1"/>
</dbReference>
<dbReference type="InterPro" id="IPR010432">
    <property type="entry name" value="RDD"/>
</dbReference>
<keyword evidence="4 6" id="KW-1133">Transmembrane helix</keyword>
<accession>A0AAT9FLJ6</accession>
<protein>
    <recommendedName>
        <fullName evidence="7">RDD domain-containing protein</fullName>
    </recommendedName>
</protein>
<dbReference type="InterPro" id="IPR051791">
    <property type="entry name" value="Pra-immunoreactive"/>
</dbReference>
<evidence type="ECO:0000256" key="1">
    <source>
        <dbReference type="ARBA" id="ARBA00004651"/>
    </source>
</evidence>
<proteinExistence type="predicted"/>
<feature type="domain" description="RDD" evidence="7">
    <location>
        <begin position="28"/>
        <end position="175"/>
    </location>
</feature>
<dbReference type="KEGG" id="osu:NT6N_18620"/>
<keyword evidence="5 6" id="KW-0472">Membrane</keyword>
<evidence type="ECO:0000256" key="3">
    <source>
        <dbReference type="ARBA" id="ARBA00022692"/>
    </source>
</evidence>
<evidence type="ECO:0000256" key="6">
    <source>
        <dbReference type="SAM" id="Phobius"/>
    </source>
</evidence>
<feature type="transmembrane region" description="Helical" evidence="6">
    <location>
        <begin position="81"/>
        <end position="104"/>
    </location>
</feature>
<name>A0AAT9FLJ6_9BACT</name>
<feature type="transmembrane region" description="Helical" evidence="6">
    <location>
        <begin position="143"/>
        <end position="165"/>
    </location>
</feature>
<evidence type="ECO:0000256" key="5">
    <source>
        <dbReference type="ARBA" id="ARBA00023136"/>
    </source>
</evidence>
<dbReference type="Pfam" id="PF06271">
    <property type="entry name" value="RDD"/>
    <property type="match status" value="1"/>
</dbReference>
<feature type="transmembrane region" description="Helical" evidence="6">
    <location>
        <begin position="38"/>
        <end position="61"/>
    </location>
</feature>
<dbReference type="EMBL" id="AP026866">
    <property type="protein sequence ID" value="BDS06822.1"/>
    <property type="molecule type" value="Genomic_DNA"/>
</dbReference>
<reference evidence="8" key="1">
    <citation type="submission" date="2024-07" db="EMBL/GenBank/DDBJ databases">
        <title>Complete genome sequence of Verrucomicrobiaceae bacterium NT6N.</title>
        <authorList>
            <person name="Huang C."/>
            <person name="Takami H."/>
            <person name="Hamasaki K."/>
        </authorList>
    </citation>
    <scope>NUCLEOTIDE SEQUENCE</scope>
    <source>
        <strain evidence="8">NT6N</strain>
    </source>
</reference>
<organism evidence="8">
    <name type="scientific">Oceaniferula spumae</name>
    <dbReference type="NCBI Taxonomy" id="2979115"/>
    <lineage>
        <taxon>Bacteria</taxon>
        <taxon>Pseudomonadati</taxon>
        <taxon>Verrucomicrobiota</taxon>
        <taxon>Verrucomicrobiia</taxon>
        <taxon>Verrucomicrobiales</taxon>
        <taxon>Verrucomicrobiaceae</taxon>
        <taxon>Oceaniferula</taxon>
    </lineage>
</organism>
<gene>
    <name evidence="8" type="ORF">NT6N_18620</name>
</gene>
<sequence>MAENPYTAPQASPELAPTPGVQLPTVLASRWARLGASIIDSIIVSVLFVPLLMVIFAFGLVPGLEDTGSFVTNMQLSTDTLIGNVVTAVLGMAIYLLIQGYLLVNSGQSIGKKALGIQIVDQDSQQLLPAGRVLGIRYIVTSLLYQVPFVGQFFALIDVLFIFGAEKQCLHDMMAHSIVIKK</sequence>
<comment type="subcellular location">
    <subcellularLocation>
        <location evidence="1">Cell membrane</location>
        <topology evidence="1">Multi-pass membrane protein</topology>
    </subcellularLocation>
</comment>
<keyword evidence="2" id="KW-1003">Cell membrane</keyword>
<evidence type="ECO:0000256" key="4">
    <source>
        <dbReference type="ARBA" id="ARBA00022989"/>
    </source>
</evidence>
<evidence type="ECO:0000313" key="8">
    <source>
        <dbReference type="EMBL" id="BDS06822.1"/>
    </source>
</evidence>
<dbReference type="GO" id="GO:0005886">
    <property type="term" value="C:plasma membrane"/>
    <property type="evidence" value="ECO:0007669"/>
    <property type="project" value="UniProtKB-SubCell"/>
</dbReference>
<evidence type="ECO:0000256" key="2">
    <source>
        <dbReference type="ARBA" id="ARBA00022475"/>
    </source>
</evidence>
<keyword evidence="3 6" id="KW-0812">Transmembrane</keyword>
<dbReference type="AlphaFoldDB" id="A0AAT9FLJ6"/>
<evidence type="ECO:0000259" key="7">
    <source>
        <dbReference type="Pfam" id="PF06271"/>
    </source>
</evidence>